<name>A0ABT1T3L0_9SPHI</name>
<evidence type="ECO:0000313" key="2">
    <source>
        <dbReference type="Proteomes" id="UP001204376"/>
    </source>
</evidence>
<sequence length="213" mass="24226">MMKNARSIIVLVLLTAAGCGTSKITSVWKAPLLNPPAYDKILVLGLISAKDRSIQENMENHMAGDLNDLGYHAISSLQEYGPKAFDKMTETAALSKLKNSKVDAILTIVLLKKSRERQYVTPPVIYPPYASEYNRFWLYRSRLVGRIYEPGYYVTNTRYFWESNLYDMKTQQLLYSAQTESFDSSEPASLGHEYGQLIVKNMVKQGVLFHQKP</sequence>
<gene>
    <name evidence="1" type="ORF">NPE20_14500</name>
</gene>
<dbReference type="RefSeq" id="WP_256539371.1">
    <property type="nucleotide sequence ID" value="NZ_JANHOH010000002.1"/>
</dbReference>
<comment type="caution">
    <text evidence="1">The sequence shown here is derived from an EMBL/GenBank/DDBJ whole genome shotgun (WGS) entry which is preliminary data.</text>
</comment>
<dbReference type="PROSITE" id="PS51257">
    <property type="entry name" value="PROKAR_LIPOPROTEIN"/>
    <property type="match status" value="1"/>
</dbReference>
<accession>A0ABT1T3L0</accession>
<dbReference type="EMBL" id="JANHOH010000002">
    <property type="protein sequence ID" value="MCQ6959184.1"/>
    <property type="molecule type" value="Genomic_DNA"/>
</dbReference>
<organism evidence="1 2">
    <name type="scientific">Mucilaginibacter aquariorum</name>
    <dbReference type="NCBI Taxonomy" id="2967225"/>
    <lineage>
        <taxon>Bacteria</taxon>
        <taxon>Pseudomonadati</taxon>
        <taxon>Bacteroidota</taxon>
        <taxon>Sphingobacteriia</taxon>
        <taxon>Sphingobacteriales</taxon>
        <taxon>Sphingobacteriaceae</taxon>
        <taxon>Mucilaginibacter</taxon>
    </lineage>
</organism>
<protein>
    <recommendedName>
        <fullName evidence="3">DUF4136 domain-containing protein</fullName>
    </recommendedName>
</protein>
<evidence type="ECO:0008006" key="3">
    <source>
        <dbReference type="Google" id="ProtNLM"/>
    </source>
</evidence>
<evidence type="ECO:0000313" key="1">
    <source>
        <dbReference type="EMBL" id="MCQ6959184.1"/>
    </source>
</evidence>
<reference evidence="1 2" key="1">
    <citation type="submission" date="2022-07" db="EMBL/GenBank/DDBJ databases">
        <title>Mucilaginibacter sp. JC4.</title>
        <authorList>
            <person name="Le V."/>
            <person name="Ko S.-R."/>
            <person name="Ahn C.-Y."/>
            <person name="Oh H.-M."/>
        </authorList>
    </citation>
    <scope>NUCLEOTIDE SEQUENCE [LARGE SCALE GENOMIC DNA]</scope>
    <source>
        <strain evidence="1 2">JC4</strain>
    </source>
</reference>
<keyword evidence="2" id="KW-1185">Reference proteome</keyword>
<proteinExistence type="predicted"/>
<dbReference type="Proteomes" id="UP001204376">
    <property type="component" value="Unassembled WGS sequence"/>
</dbReference>